<protein>
    <recommendedName>
        <fullName evidence="3">DNA-binding response regulator</fullName>
    </recommendedName>
</protein>
<gene>
    <name evidence="1" type="ORF">E1262_11705</name>
</gene>
<reference evidence="1 2" key="1">
    <citation type="submission" date="2019-02" db="EMBL/GenBank/DDBJ databases">
        <title>Draft genome sequences of novel Actinobacteria.</title>
        <authorList>
            <person name="Sahin N."/>
            <person name="Ay H."/>
            <person name="Saygin H."/>
        </authorList>
    </citation>
    <scope>NUCLEOTIDE SEQUENCE [LARGE SCALE GENOMIC DNA]</scope>
    <source>
        <strain evidence="1 2">8K307</strain>
    </source>
</reference>
<dbReference type="RefSeq" id="WP_132103307.1">
    <property type="nucleotide sequence ID" value="NZ_SMLB01000012.1"/>
</dbReference>
<dbReference type="AlphaFoldDB" id="A0A4V2YSI4"/>
<proteinExistence type="predicted"/>
<evidence type="ECO:0000313" key="1">
    <source>
        <dbReference type="EMBL" id="TDD69927.1"/>
    </source>
</evidence>
<evidence type="ECO:0008006" key="3">
    <source>
        <dbReference type="Google" id="ProtNLM"/>
    </source>
</evidence>
<accession>A0A4V2YSI4</accession>
<comment type="caution">
    <text evidence="1">The sequence shown here is derived from an EMBL/GenBank/DDBJ whole genome shotgun (WGS) entry which is preliminary data.</text>
</comment>
<organism evidence="1 2">
    <name type="scientific">Jiangella aurantiaca</name>
    <dbReference type="NCBI Taxonomy" id="2530373"/>
    <lineage>
        <taxon>Bacteria</taxon>
        <taxon>Bacillati</taxon>
        <taxon>Actinomycetota</taxon>
        <taxon>Actinomycetes</taxon>
        <taxon>Jiangellales</taxon>
        <taxon>Jiangellaceae</taxon>
        <taxon>Jiangella</taxon>
    </lineage>
</organism>
<evidence type="ECO:0000313" key="2">
    <source>
        <dbReference type="Proteomes" id="UP000295217"/>
    </source>
</evidence>
<keyword evidence="2" id="KW-1185">Reference proteome</keyword>
<dbReference type="OrthoDB" id="5187737at2"/>
<name>A0A4V2YSI4_9ACTN</name>
<sequence length="123" mass="13069">MRRIRIALGEAPAELHRLVEQSLAGQPDLTLVAATSGEVGLMLEAGRADVVVVAMHRGEIPAVAERLLDEYPLVGVVCVDVEAGRGAVYRLRPSLEPMDAVSPDAIAAAIRSVAENNAAWGYR</sequence>
<dbReference type="EMBL" id="SMLB01000012">
    <property type="protein sequence ID" value="TDD69927.1"/>
    <property type="molecule type" value="Genomic_DNA"/>
</dbReference>
<dbReference type="Proteomes" id="UP000295217">
    <property type="component" value="Unassembled WGS sequence"/>
</dbReference>